<evidence type="ECO:0000313" key="3">
    <source>
        <dbReference type="EMBL" id="KAK7549398.1"/>
    </source>
</evidence>
<gene>
    <name evidence="3" type="ORF">IWX46DRAFT_457965</name>
</gene>
<reference evidence="3 4" key="1">
    <citation type="submission" date="2024-04" db="EMBL/GenBank/DDBJ databases">
        <title>Phyllosticta paracitricarpa is synonymous to the EU quarantine fungus P. citricarpa based on phylogenomic analyses.</title>
        <authorList>
            <consortium name="Lawrence Berkeley National Laboratory"/>
            <person name="Van Ingen-Buijs V.A."/>
            <person name="Van Westerhoven A.C."/>
            <person name="Haridas S."/>
            <person name="Skiadas P."/>
            <person name="Martin F."/>
            <person name="Groenewald J.Z."/>
            <person name="Crous P.W."/>
            <person name="Seidl M.F."/>
        </authorList>
    </citation>
    <scope>NUCLEOTIDE SEQUENCE [LARGE SCALE GENOMIC DNA]</scope>
    <source>
        <strain evidence="3 4">CBS 122670</strain>
    </source>
</reference>
<proteinExistence type="predicted"/>
<dbReference type="Proteomes" id="UP001365128">
    <property type="component" value="Unassembled WGS sequence"/>
</dbReference>
<evidence type="ECO:0000256" key="1">
    <source>
        <dbReference type="SAM" id="MobiDB-lite"/>
    </source>
</evidence>
<protein>
    <recommendedName>
        <fullName evidence="5">Secreted protein</fullName>
    </recommendedName>
</protein>
<sequence length="111" mass="12425">MRSALFACFLFHALPPPTTCTHYASKPPDHSLTNGSMKSIPPIAPVRSAGRTHHPPAHTKQSEREHHEPRTTHNHHCSRDEAWLHGSAQRSELSTRRGRASGRASRRDAVR</sequence>
<evidence type="ECO:0000313" key="4">
    <source>
        <dbReference type="Proteomes" id="UP001365128"/>
    </source>
</evidence>
<organism evidence="3 4">
    <name type="scientific">Phyllosticta citricarpa</name>
    <dbReference type="NCBI Taxonomy" id="55181"/>
    <lineage>
        <taxon>Eukaryota</taxon>
        <taxon>Fungi</taxon>
        <taxon>Dikarya</taxon>
        <taxon>Ascomycota</taxon>
        <taxon>Pezizomycotina</taxon>
        <taxon>Dothideomycetes</taxon>
        <taxon>Dothideomycetes incertae sedis</taxon>
        <taxon>Botryosphaeriales</taxon>
        <taxon>Phyllostictaceae</taxon>
        <taxon>Phyllosticta</taxon>
    </lineage>
</organism>
<keyword evidence="2" id="KW-0732">Signal</keyword>
<comment type="caution">
    <text evidence="3">The sequence shown here is derived from an EMBL/GenBank/DDBJ whole genome shotgun (WGS) entry which is preliminary data.</text>
</comment>
<name>A0ABR1MIG9_9PEZI</name>
<evidence type="ECO:0008006" key="5">
    <source>
        <dbReference type="Google" id="ProtNLM"/>
    </source>
</evidence>
<feature type="compositionally biased region" description="Basic and acidic residues" evidence="1">
    <location>
        <begin position="60"/>
        <end position="83"/>
    </location>
</feature>
<feature type="chain" id="PRO_5047089285" description="Secreted protein" evidence="2">
    <location>
        <begin position="21"/>
        <end position="111"/>
    </location>
</feature>
<feature type="signal peptide" evidence="2">
    <location>
        <begin position="1"/>
        <end position="20"/>
    </location>
</feature>
<keyword evidence="4" id="KW-1185">Reference proteome</keyword>
<accession>A0ABR1MIG9</accession>
<feature type="region of interest" description="Disordered" evidence="1">
    <location>
        <begin position="16"/>
        <end position="111"/>
    </location>
</feature>
<dbReference type="EMBL" id="JBBPDW010000009">
    <property type="protein sequence ID" value="KAK7549398.1"/>
    <property type="molecule type" value="Genomic_DNA"/>
</dbReference>
<evidence type="ECO:0000256" key="2">
    <source>
        <dbReference type="SAM" id="SignalP"/>
    </source>
</evidence>